<accession>A0ABQ8WHS8</accession>
<dbReference type="InterPro" id="IPR037950">
    <property type="entry name" value="PgdA-like"/>
</dbReference>
<reference evidence="2 3" key="1">
    <citation type="journal article" date="2023" name="IMA Fungus">
        <title>Comparative genomic study of the Penicillium genus elucidates a diverse pangenome and 15 lateral gene transfer events.</title>
        <authorList>
            <person name="Petersen C."/>
            <person name="Sorensen T."/>
            <person name="Nielsen M.R."/>
            <person name="Sondergaard T.E."/>
            <person name="Sorensen J.L."/>
            <person name="Fitzpatrick D.A."/>
            <person name="Frisvad J.C."/>
            <person name="Nielsen K.L."/>
        </authorList>
    </citation>
    <scope>NUCLEOTIDE SEQUENCE [LARGE SCALE GENOMIC DNA]</scope>
    <source>
        <strain evidence="2 3">IBT 3361</strain>
    </source>
</reference>
<dbReference type="Proteomes" id="UP001220256">
    <property type="component" value="Unassembled WGS sequence"/>
</dbReference>
<keyword evidence="3" id="KW-1185">Reference proteome</keyword>
<gene>
    <name evidence="2" type="ORF">N7505_005155</name>
</gene>
<dbReference type="Gene3D" id="3.20.20.370">
    <property type="entry name" value="Glycoside hydrolase/deacetylase"/>
    <property type="match status" value="1"/>
</dbReference>
<dbReference type="CDD" id="cd10938">
    <property type="entry name" value="CE4_HpPgdA_like"/>
    <property type="match status" value="1"/>
</dbReference>
<evidence type="ECO:0000313" key="2">
    <source>
        <dbReference type="EMBL" id="KAJ5269397.1"/>
    </source>
</evidence>
<name>A0ABQ8WHS8_PENCH</name>
<comment type="caution">
    <text evidence="2">The sequence shown here is derived from an EMBL/GenBank/DDBJ whole genome shotgun (WGS) entry which is preliminary data.</text>
</comment>
<sequence>MTSCLSNKSIVVSGASAPFAEDFRGCYSGRLGQVMEKKIYPNICQGAKNKTLAVNLDPLVSTNLTEAQAQINTTFGALGDQIDVFIIDTRTQEPCGRHAIWEIPLSEWDQGLNPMSCQRKMLVHAKLFLQHQFQASKVKKSHEPQPGDGFCIVILGYQDLFGDSLDQLISKLQRDASQLHPGASVNFLDLSNSREASTQSIAAATAILVSAKPARGIIPLDNITSVKSTKNHDDDFVAQNSQLCTSLPLHQKHPKVKIALSFDFDAVSAFLGTGDHPDNNLADYSTGIFAGRVGANRILRMLQKHQVADKVTWFIPGHTMETFEPTVKEIINSGAEIGLHGYSHEGAYQMTPTQERDVLVKCMEVCERLTGKRVRGYRAPMYQLRETTIELLREFEFLYDSSLSHHDSQPYFTPSDPPIERVDFSKPASTWLRPTPLAATDARPVSHPLVEIPTGWNNEDMMALQYFPHLDNSHGHVDVRVVEQRWKDMFLWLWENADIDGGDGSFVFPILMHPDTSGMSHVIGMVDRFVGWLRGWGDAVQFRTFESIAREWLEEQQKAE</sequence>
<feature type="domain" description="NodB homology" evidence="1">
    <location>
        <begin position="281"/>
        <end position="482"/>
    </location>
</feature>
<evidence type="ECO:0000313" key="3">
    <source>
        <dbReference type="Proteomes" id="UP001220256"/>
    </source>
</evidence>
<dbReference type="PANTHER" id="PTHR47561:SF2">
    <property type="entry name" value="HYPOTHETICAL POLYSACCHARIDE DEACETYLASE (EUROFUNG)"/>
    <property type="match status" value="1"/>
</dbReference>
<dbReference type="SUPFAM" id="SSF88713">
    <property type="entry name" value="Glycoside hydrolase/deacetylase"/>
    <property type="match status" value="1"/>
</dbReference>
<dbReference type="Pfam" id="PF01522">
    <property type="entry name" value="Polysacc_deac_1"/>
    <property type="match status" value="1"/>
</dbReference>
<proteinExistence type="predicted"/>
<dbReference type="InterPro" id="IPR002509">
    <property type="entry name" value="NODB_dom"/>
</dbReference>
<dbReference type="EMBL" id="JAPVEB010000003">
    <property type="protein sequence ID" value="KAJ5269397.1"/>
    <property type="molecule type" value="Genomic_DNA"/>
</dbReference>
<organism evidence="2 3">
    <name type="scientific">Penicillium chrysogenum</name>
    <name type="common">Penicillium notatum</name>
    <dbReference type="NCBI Taxonomy" id="5076"/>
    <lineage>
        <taxon>Eukaryota</taxon>
        <taxon>Fungi</taxon>
        <taxon>Dikarya</taxon>
        <taxon>Ascomycota</taxon>
        <taxon>Pezizomycotina</taxon>
        <taxon>Eurotiomycetes</taxon>
        <taxon>Eurotiomycetidae</taxon>
        <taxon>Eurotiales</taxon>
        <taxon>Aspergillaceae</taxon>
        <taxon>Penicillium</taxon>
        <taxon>Penicillium chrysogenum species complex</taxon>
    </lineage>
</organism>
<dbReference type="PANTHER" id="PTHR47561">
    <property type="entry name" value="POLYSACCHARIDE DEACETYLASE FAMILY PROTEIN (AFU_ORTHOLOGUE AFUA_6G05030)"/>
    <property type="match status" value="1"/>
</dbReference>
<dbReference type="InterPro" id="IPR011330">
    <property type="entry name" value="Glyco_hydro/deAcase_b/a-brl"/>
</dbReference>
<protein>
    <recommendedName>
        <fullName evidence="1">NodB homology domain-containing protein</fullName>
    </recommendedName>
</protein>
<evidence type="ECO:0000259" key="1">
    <source>
        <dbReference type="PROSITE" id="PS51677"/>
    </source>
</evidence>
<dbReference type="PROSITE" id="PS51677">
    <property type="entry name" value="NODB"/>
    <property type="match status" value="1"/>
</dbReference>